<proteinExistence type="predicted"/>
<evidence type="ECO:0000313" key="3">
    <source>
        <dbReference type="Proteomes" id="UP000535511"/>
    </source>
</evidence>
<dbReference type="RefSeq" id="WP_179664227.1">
    <property type="nucleotide sequence ID" value="NZ_JACCBG010000001.1"/>
</dbReference>
<dbReference type="AlphaFoldDB" id="A0A7Y9E7F6"/>
<gene>
    <name evidence="2" type="ORF">BJZ21_002687</name>
</gene>
<dbReference type="Proteomes" id="UP000535511">
    <property type="component" value="Unassembled WGS sequence"/>
</dbReference>
<keyword evidence="1" id="KW-0732">Signal</keyword>
<dbReference type="EMBL" id="JACCBG010000001">
    <property type="protein sequence ID" value="NYD42604.1"/>
    <property type="molecule type" value="Genomic_DNA"/>
</dbReference>
<keyword evidence="3" id="KW-1185">Reference proteome</keyword>
<sequence>MSHTLLRRLAALLVASGLAALAVPVSAAGQTGHHDRPCFIVQAHWNVGLDGPQPRC</sequence>
<evidence type="ECO:0000256" key="1">
    <source>
        <dbReference type="SAM" id="SignalP"/>
    </source>
</evidence>
<feature type="signal peptide" evidence="1">
    <location>
        <begin position="1"/>
        <end position="27"/>
    </location>
</feature>
<evidence type="ECO:0000313" key="2">
    <source>
        <dbReference type="EMBL" id="NYD42604.1"/>
    </source>
</evidence>
<accession>A0A7Y9E7F6</accession>
<feature type="chain" id="PRO_5031465843" evidence="1">
    <location>
        <begin position="28"/>
        <end position="56"/>
    </location>
</feature>
<comment type="caution">
    <text evidence="2">The sequence shown here is derived from an EMBL/GenBank/DDBJ whole genome shotgun (WGS) entry which is preliminary data.</text>
</comment>
<protein>
    <submittedName>
        <fullName evidence="2">Uncharacterized protein</fullName>
    </submittedName>
</protein>
<reference evidence="2 3" key="1">
    <citation type="submission" date="2020-07" db="EMBL/GenBank/DDBJ databases">
        <title>Sequencing the genomes of 1000 actinobacteria strains.</title>
        <authorList>
            <person name="Klenk H.-P."/>
        </authorList>
    </citation>
    <scope>NUCLEOTIDE SEQUENCE [LARGE SCALE GENOMIC DNA]</scope>
    <source>
        <strain evidence="2 3">DSM 21350</strain>
    </source>
</reference>
<name>A0A7Y9E7F6_9ACTN</name>
<organism evidence="2 3">
    <name type="scientific">Nocardioides panaciterrulae</name>
    <dbReference type="NCBI Taxonomy" id="661492"/>
    <lineage>
        <taxon>Bacteria</taxon>
        <taxon>Bacillati</taxon>
        <taxon>Actinomycetota</taxon>
        <taxon>Actinomycetes</taxon>
        <taxon>Propionibacteriales</taxon>
        <taxon>Nocardioidaceae</taxon>
        <taxon>Nocardioides</taxon>
    </lineage>
</organism>